<evidence type="ECO:0000256" key="5">
    <source>
        <dbReference type="ARBA" id="ARBA00022692"/>
    </source>
</evidence>
<sequence>MNIDDVIYLLCLLACIGAGSYVRKLRDETQRKYVCSILGLIVVVVVSGFHSLHCAISVALGTASVLLVHPSNCHVVTFVVMFGYLVFFRLVYLFGLPPVPGPTNMIQMLLTLKVSGIAFEKTAAWKRIRACDERQNNEQQEANSDPSLNVTSYDLSLQQLTATEIVLYSFNYVGVLTGPYYRYRTYRDYFETPFKDYAPCVPATIQQLKAAVFYCSLYLLANYLWPLEYAMSDEFYNDRSVIYRVLYVWPTFFIFRARIYTGLTLSECVCTMAGFGAYPDDADTNNGEGPRKPYQNMIKDAEKHSYNFTTIVNTRVLDVERCWTFREGMKHWNVCVQYWLAVNVYKLFPIKKYRTGAIFLCSAYWHGFRPGHYFCIMGAPFYVIMEDTWHKLVRKDAVGMRRTVIDVIFWICKWFGFSYLGTAFLLSSFDNIWRFYSSVYHIGYITWALLVVVGLYLTKLKKSAERKAKRAADSIAAAGEPGAVKQKAQ</sequence>
<keyword evidence="13" id="KW-1185">Reference proteome</keyword>
<feature type="transmembrane region" description="Helical" evidence="11">
    <location>
        <begin position="404"/>
        <end position="426"/>
    </location>
</feature>
<dbReference type="STRING" id="7232.A0A484BAU4"/>
<evidence type="ECO:0000256" key="11">
    <source>
        <dbReference type="SAM" id="Phobius"/>
    </source>
</evidence>
<dbReference type="AlphaFoldDB" id="A0A484BAU4"/>
<dbReference type="InterPro" id="IPR049941">
    <property type="entry name" value="LPLAT_7/PORCN-like"/>
</dbReference>
<comment type="caution">
    <text evidence="12">The sequence shown here is derived from an EMBL/GenBank/DDBJ whole genome shotgun (WGS) entry which is preliminary data.</text>
</comment>
<feature type="transmembrane region" description="Helical" evidence="11">
    <location>
        <begin position="34"/>
        <end position="63"/>
    </location>
</feature>
<dbReference type="GO" id="GO:0044233">
    <property type="term" value="C:mitochondria-associated endoplasmic reticulum membrane contact site"/>
    <property type="evidence" value="ECO:0007669"/>
    <property type="project" value="TreeGrafter"/>
</dbReference>
<evidence type="ECO:0000313" key="13">
    <source>
        <dbReference type="Proteomes" id="UP000295192"/>
    </source>
</evidence>
<organism evidence="12 13">
    <name type="scientific">Drosophila navojoa</name>
    <name type="common">Fruit fly</name>
    <dbReference type="NCBI Taxonomy" id="7232"/>
    <lineage>
        <taxon>Eukaryota</taxon>
        <taxon>Metazoa</taxon>
        <taxon>Ecdysozoa</taxon>
        <taxon>Arthropoda</taxon>
        <taxon>Hexapoda</taxon>
        <taxon>Insecta</taxon>
        <taxon>Pterygota</taxon>
        <taxon>Neoptera</taxon>
        <taxon>Endopterygota</taxon>
        <taxon>Diptera</taxon>
        <taxon>Brachycera</taxon>
        <taxon>Muscomorpha</taxon>
        <taxon>Ephydroidea</taxon>
        <taxon>Drosophilidae</taxon>
        <taxon>Drosophila</taxon>
    </lineage>
</organism>
<feature type="transmembrane region" description="Helical" evidence="11">
    <location>
        <begin position="6"/>
        <end position="22"/>
    </location>
</feature>
<accession>A0A484BAU4</accession>
<feature type="transmembrane region" description="Helical" evidence="11">
    <location>
        <begin position="438"/>
        <end position="457"/>
    </location>
</feature>
<evidence type="ECO:0000256" key="9">
    <source>
        <dbReference type="ARBA" id="ARBA00025707"/>
    </source>
</evidence>
<proteinExistence type="inferred from homology"/>
<comment type="pathway">
    <text evidence="9">Phospholipid metabolism.</text>
</comment>
<evidence type="ECO:0000313" key="12">
    <source>
        <dbReference type="EMBL" id="TDG45923.1"/>
    </source>
</evidence>
<dbReference type="EMBL" id="LSRL02000068">
    <property type="protein sequence ID" value="TDG45923.1"/>
    <property type="molecule type" value="Genomic_DNA"/>
</dbReference>
<evidence type="ECO:0000256" key="3">
    <source>
        <dbReference type="ARBA" id="ARBA00010323"/>
    </source>
</evidence>
<reference evidence="12 13" key="1">
    <citation type="journal article" date="2019" name="J. Hered.">
        <title>An Improved Genome Assembly for Drosophila navojoa, the Basal Species in the mojavensis Cluster.</title>
        <authorList>
            <person name="Vanderlinde T."/>
            <person name="Dupim E.G."/>
            <person name="Nazario-Yepiz N.O."/>
            <person name="Carvalho A.B."/>
        </authorList>
    </citation>
    <scope>NUCLEOTIDE SEQUENCE [LARGE SCALE GENOMIC DNA]</scope>
    <source>
        <strain evidence="12">Navoj_Jal97</strain>
        <tissue evidence="12">Whole organism</tissue>
    </source>
</reference>
<comment type="similarity">
    <text evidence="3">Belongs to the membrane-bound acyltransferase family.</text>
</comment>
<dbReference type="Proteomes" id="UP000295192">
    <property type="component" value="Unassembled WGS sequence"/>
</dbReference>
<dbReference type="GO" id="GO:0006661">
    <property type="term" value="P:phosphatidylinositol biosynthetic process"/>
    <property type="evidence" value="ECO:0007669"/>
    <property type="project" value="TreeGrafter"/>
</dbReference>
<dbReference type="GO" id="GO:0016020">
    <property type="term" value="C:membrane"/>
    <property type="evidence" value="ECO:0007669"/>
    <property type="project" value="UniProtKB-SubCell"/>
</dbReference>
<dbReference type="GO" id="GO:0071617">
    <property type="term" value="F:lysophospholipid acyltransferase activity"/>
    <property type="evidence" value="ECO:0007669"/>
    <property type="project" value="TreeGrafter"/>
</dbReference>
<evidence type="ECO:0000256" key="4">
    <source>
        <dbReference type="ARBA" id="ARBA00022679"/>
    </source>
</evidence>
<evidence type="ECO:0000256" key="10">
    <source>
        <dbReference type="ARBA" id="ARBA00093678"/>
    </source>
</evidence>
<keyword evidence="7 11" id="KW-0472">Membrane</keyword>
<dbReference type="Pfam" id="PF03062">
    <property type="entry name" value="MBOAT"/>
    <property type="match status" value="1"/>
</dbReference>
<keyword evidence="5 11" id="KW-0812">Transmembrane</keyword>
<dbReference type="InterPro" id="IPR004299">
    <property type="entry name" value="MBOAT_fam"/>
</dbReference>
<keyword evidence="4" id="KW-0808">Transferase</keyword>
<keyword evidence="6 11" id="KW-1133">Transmembrane helix</keyword>
<gene>
    <name evidence="12" type="ORF">AWZ03_007643</name>
</gene>
<evidence type="ECO:0000256" key="7">
    <source>
        <dbReference type="ARBA" id="ARBA00023136"/>
    </source>
</evidence>
<evidence type="ECO:0000256" key="8">
    <source>
        <dbReference type="ARBA" id="ARBA00023315"/>
    </source>
</evidence>
<name>A0A484BAU4_DRONA</name>
<dbReference type="PANTHER" id="PTHR13906">
    <property type="entry name" value="PORCUPINE"/>
    <property type="match status" value="1"/>
</dbReference>
<dbReference type="GO" id="GO:0030258">
    <property type="term" value="P:lipid modification"/>
    <property type="evidence" value="ECO:0007669"/>
    <property type="project" value="TreeGrafter"/>
</dbReference>
<keyword evidence="8" id="KW-0012">Acyltransferase</keyword>
<comment type="subcellular location">
    <subcellularLocation>
        <location evidence="1">Membrane</location>
        <topology evidence="1">Multi-pass membrane protein</topology>
    </subcellularLocation>
</comment>
<dbReference type="PANTHER" id="PTHR13906:SF16">
    <property type="entry name" value="LYSOPHOSPHOLIPID ACYLTRANSFERASE 7"/>
    <property type="match status" value="1"/>
</dbReference>
<evidence type="ECO:0000256" key="1">
    <source>
        <dbReference type="ARBA" id="ARBA00004141"/>
    </source>
</evidence>
<comment type="pathway">
    <text evidence="2">Lipid metabolism; phospholipid metabolism.</text>
</comment>
<evidence type="ECO:0000256" key="2">
    <source>
        <dbReference type="ARBA" id="ARBA00005074"/>
    </source>
</evidence>
<dbReference type="OMA" id="TNMIQML"/>
<feature type="transmembrane region" description="Helical" evidence="11">
    <location>
        <begin position="75"/>
        <end position="95"/>
    </location>
</feature>
<evidence type="ECO:0000256" key="6">
    <source>
        <dbReference type="ARBA" id="ARBA00022989"/>
    </source>
</evidence>
<dbReference type="OrthoDB" id="7663182at2759"/>
<protein>
    <recommendedName>
        <fullName evidence="10">Lysophospholipid acyltransferase 7</fullName>
    </recommendedName>
</protein>